<dbReference type="EMBL" id="CAXDID020000451">
    <property type="protein sequence ID" value="CAL6093022.1"/>
    <property type="molecule type" value="Genomic_DNA"/>
</dbReference>
<evidence type="ECO:0000313" key="9">
    <source>
        <dbReference type="Proteomes" id="UP001642409"/>
    </source>
</evidence>
<keyword evidence="9" id="KW-1185">Reference proteome</keyword>
<protein>
    <recommendedName>
        <fullName evidence="10">RRM domain-containing protein</fullName>
    </recommendedName>
</protein>
<dbReference type="EMBL" id="CATOUU010000061">
    <property type="protein sequence ID" value="CAI9914893.1"/>
    <property type="molecule type" value="Genomic_DNA"/>
</dbReference>
<evidence type="ECO:0000313" key="6">
    <source>
        <dbReference type="EMBL" id="CAL6093004.1"/>
    </source>
</evidence>
<accession>A0AA86R2D3</accession>
<comment type="caution">
    <text evidence="4">The sequence shown here is derived from an EMBL/GenBank/DDBJ whole genome shotgun (WGS) entry which is preliminary data.</text>
</comment>
<dbReference type="EMBL" id="CATOUU010001074">
    <property type="protein sequence ID" value="CAI9970441.1"/>
    <property type="molecule type" value="Genomic_DNA"/>
</dbReference>
<dbReference type="GO" id="GO:0003676">
    <property type="term" value="F:nucleic acid binding"/>
    <property type="evidence" value="ECO:0007669"/>
    <property type="project" value="InterPro"/>
</dbReference>
<evidence type="ECO:0000313" key="4">
    <source>
        <dbReference type="EMBL" id="CAI9970441.1"/>
    </source>
</evidence>
<organism evidence="4">
    <name type="scientific">Hexamita inflata</name>
    <dbReference type="NCBI Taxonomy" id="28002"/>
    <lineage>
        <taxon>Eukaryota</taxon>
        <taxon>Metamonada</taxon>
        <taxon>Diplomonadida</taxon>
        <taxon>Hexamitidae</taxon>
        <taxon>Hexamitinae</taxon>
        <taxon>Hexamita</taxon>
    </lineage>
</organism>
<evidence type="ECO:0000313" key="1">
    <source>
        <dbReference type="EMBL" id="CAI9914875.1"/>
    </source>
</evidence>
<evidence type="ECO:0000313" key="2">
    <source>
        <dbReference type="EMBL" id="CAI9914893.1"/>
    </source>
</evidence>
<reference evidence="4" key="1">
    <citation type="submission" date="2023-06" db="EMBL/GenBank/DDBJ databases">
        <authorList>
            <person name="Kurt Z."/>
        </authorList>
    </citation>
    <scope>NUCLEOTIDE SEQUENCE</scope>
</reference>
<evidence type="ECO:0000313" key="7">
    <source>
        <dbReference type="EMBL" id="CAL6093022.1"/>
    </source>
</evidence>
<proteinExistence type="predicted"/>
<dbReference type="InterPro" id="IPR035979">
    <property type="entry name" value="RBD_domain_sf"/>
</dbReference>
<dbReference type="Proteomes" id="UP001642409">
    <property type="component" value="Unassembled WGS sequence"/>
</dbReference>
<sequence length="128" mass="14723">MQISENSLNSWILVYNVSPQTQLITINQLTNFGQIQRFYKPSGNLLFVKFQQPISAEIAIMKRTLTITDKHTVGMTPITREIEERFPDLQSIVHTNTYDDTQIAVYPENKQPKLADGFFSKIKDIIFG</sequence>
<dbReference type="InterPro" id="IPR012677">
    <property type="entry name" value="Nucleotide-bd_a/b_plait_sf"/>
</dbReference>
<name>A0AA86R2D3_9EUKA</name>
<dbReference type="EMBL" id="CATOUU010000350">
    <property type="protein sequence ID" value="CAI9925898.1"/>
    <property type="molecule type" value="Genomic_DNA"/>
</dbReference>
<evidence type="ECO:0000313" key="5">
    <source>
        <dbReference type="EMBL" id="CAL6032194.1"/>
    </source>
</evidence>
<dbReference type="EMBL" id="CAXDID020000122">
    <property type="protein sequence ID" value="CAL6032194.1"/>
    <property type="molecule type" value="Genomic_DNA"/>
</dbReference>
<reference evidence="5 9" key="2">
    <citation type="submission" date="2024-07" db="EMBL/GenBank/DDBJ databases">
        <authorList>
            <person name="Akdeniz Z."/>
        </authorList>
    </citation>
    <scope>NUCLEOTIDE SEQUENCE [LARGE SCALE GENOMIC DNA]</scope>
</reference>
<dbReference type="Gene3D" id="3.30.70.330">
    <property type="match status" value="1"/>
</dbReference>
<dbReference type="EMBL" id="CATOUU010000061">
    <property type="protein sequence ID" value="CAI9914875.1"/>
    <property type="molecule type" value="Genomic_DNA"/>
</dbReference>
<evidence type="ECO:0008006" key="10">
    <source>
        <dbReference type="Google" id="ProtNLM"/>
    </source>
</evidence>
<dbReference type="SUPFAM" id="SSF54928">
    <property type="entry name" value="RNA-binding domain, RBD"/>
    <property type="match status" value="1"/>
</dbReference>
<dbReference type="AlphaFoldDB" id="A0AA86R2D3"/>
<dbReference type="EMBL" id="CAXDID020000734">
    <property type="protein sequence ID" value="CAL6112256.1"/>
    <property type="molecule type" value="Genomic_DNA"/>
</dbReference>
<gene>
    <name evidence="3" type="ORF">HINF_LOCUS13543</name>
    <name evidence="1" type="ORF">HINF_LOCUS2520</name>
    <name evidence="2" type="ORF">HINF_LOCUS2538</name>
    <name evidence="5" type="ORF">HINF_LOCUS34365</name>
    <name evidence="4" type="ORF">HINF_LOCUS58086</name>
    <name evidence="6" type="ORF">HINF_LOCUS66626</name>
    <name evidence="7" type="ORF">HINF_LOCUS66644</name>
    <name evidence="8" type="ORF">HINF_LOCUS76954</name>
</gene>
<dbReference type="EMBL" id="CAXDID020000451">
    <property type="protein sequence ID" value="CAL6093004.1"/>
    <property type="molecule type" value="Genomic_DNA"/>
</dbReference>
<evidence type="ECO:0000313" key="3">
    <source>
        <dbReference type="EMBL" id="CAI9925898.1"/>
    </source>
</evidence>
<evidence type="ECO:0000313" key="8">
    <source>
        <dbReference type="EMBL" id="CAL6112256.1"/>
    </source>
</evidence>